<dbReference type="GO" id="GO:0019843">
    <property type="term" value="F:rRNA binding"/>
    <property type="evidence" value="ECO:0007669"/>
    <property type="project" value="UniProtKB-UniRule"/>
</dbReference>
<dbReference type="PANTHER" id="PTHR10744:SF1">
    <property type="entry name" value="SMALL RIBOSOMAL SUBUNIT PROTEIN US17M"/>
    <property type="match status" value="1"/>
</dbReference>
<dbReference type="InterPro" id="IPR019984">
    <property type="entry name" value="Ribosomal_uS17_bact/chlr"/>
</dbReference>
<comment type="similarity">
    <text evidence="1 6 7">Belongs to the universal ribosomal protein uS17 family.</text>
</comment>
<dbReference type="Pfam" id="PF00366">
    <property type="entry name" value="Ribosomal_S17"/>
    <property type="match status" value="1"/>
</dbReference>
<dbReference type="CDD" id="cd00364">
    <property type="entry name" value="Ribosomal_uS17"/>
    <property type="match status" value="1"/>
</dbReference>
<dbReference type="GO" id="GO:0022627">
    <property type="term" value="C:cytosolic small ribosomal subunit"/>
    <property type="evidence" value="ECO:0007669"/>
    <property type="project" value="UniProtKB-UniRule"/>
</dbReference>
<protein>
    <recommendedName>
        <fullName evidence="6">Small ribosomal subunit protein uS17</fullName>
    </recommendedName>
</protein>
<keyword evidence="4 6" id="KW-0689">Ribosomal protein</keyword>
<dbReference type="GO" id="GO:0003735">
    <property type="term" value="F:structural constituent of ribosome"/>
    <property type="evidence" value="ECO:0007669"/>
    <property type="project" value="UniProtKB-UniRule"/>
</dbReference>
<dbReference type="PRINTS" id="PR00973">
    <property type="entry name" value="RIBOSOMALS17"/>
</dbReference>
<dbReference type="HAMAP" id="MF_01345_B">
    <property type="entry name" value="Ribosomal_uS17_B"/>
    <property type="match status" value="1"/>
</dbReference>
<dbReference type="InterPro" id="IPR000266">
    <property type="entry name" value="Ribosomal_uS17"/>
</dbReference>
<evidence type="ECO:0000256" key="6">
    <source>
        <dbReference type="HAMAP-Rule" id="MF_01345"/>
    </source>
</evidence>
<proteinExistence type="inferred from homology"/>
<dbReference type="PROSITE" id="PS00056">
    <property type="entry name" value="RIBOSOMAL_S17"/>
    <property type="match status" value="1"/>
</dbReference>
<evidence type="ECO:0000256" key="4">
    <source>
        <dbReference type="ARBA" id="ARBA00022980"/>
    </source>
</evidence>
<keyword evidence="5 6" id="KW-0687">Ribonucleoprotein</keyword>
<evidence type="ECO:0000256" key="3">
    <source>
        <dbReference type="ARBA" id="ARBA00022884"/>
    </source>
</evidence>
<dbReference type="PANTHER" id="PTHR10744">
    <property type="entry name" value="40S RIBOSOMAL PROTEIN S11 FAMILY MEMBER"/>
    <property type="match status" value="1"/>
</dbReference>
<dbReference type="GO" id="GO:0006412">
    <property type="term" value="P:translation"/>
    <property type="evidence" value="ECO:0007669"/>
    <property type="project" value="UniProtKB-UniRule"/>
</dbReference>
<comment type="function">
    <text evidence="6">One of the primary rRNA binding proteins, it binds specifically to the 5'-end of 16S ribosomal RNA.</text>
</comment>
<dbReference type="EMBL" id="AP021888">
    <property type="protein sequence ID" value="BBP42718.1"/>
    <property type="molecule type" value="Genomic_DNA"/>
</dbReference>
<dbReference type="Proteomes" id="UP000501466">
    <property type="component" value="Chromosome"/>
</dbReference>
<gene>
    <name evidence="6 8" type="primary">rpsQ</name>
    <name evidence="8" type="ORF">THMIRHAT_04640</name>
</gene>
<dbReference type="NCBIfam" id="TIGR03635">
    <property type="entry name" value="uS17_bact"/>
    <property type="match status" value="1"/>
</dbReference>
<accession>A0A6F8PKW8</accession>
<evidence type="ECO:0000256" key="5">
    <source>
        <dbReference type="ARBA" id="ARBA00023274"/>
    </source>
</evidence>
<dbReference type="AlphaFoldDB" id="A0A6F8PKW8"/>
<keyword evidence="3 6" id="KW-0694">RNA-binding</keyword>
<comment type="subunit">
    <text evidence="6">Part of the 30S ribosomal subunit.</text>
</comment>
<dbReference type="KEGG" id="tzo:THMIRHAT_04640"/>
<dbReference type="InterPro" id="IPR019979">
    <property type="entry name" value="Ribosomal_uS17_CS"/>
</dbReference>
<evidence type="ECO:0000256" key="1">
    <source>
        <dbReference type="ARBA" id="ARBA00010254"/>
    </source>
</evidence>
<dbReference type="NCBIfam" id="NF004123">
    <property type="entry name" value="PRK05610.1"/>
    <property type="match status" value="1"/>
</dbReference>
<dbReference type="InterPro" id="IPR012340">
    <property type="entry name" value="NA-bd_OB-fold"/>
</dbReference>
<reference evidence="9" key="1">
    <citation type="submission" date="2019-11" db="EMBL/GenBank/DDBJ databases">
        <title>Isolation and characterization of two novel species in the genus Thiomicrorhabdus.</title>
        <authorList>
            <person name="Mochizuki J."/>
            <person name="Kojima H."/>
            <person name="Fukui M."/>
        </authorList>
    </citation>
    <scope>NUCLEOTIDE SEQUENCE [LARGE SCALE GENOMIC DNA]</scope>
    <source>
        <strain evidence="9">AkT22</strain>
    </source>
</reference>
<evidence type="ECO:0000313" key="9">
    <source>
        <dbReference type="Proteomes" id="UP000501466"/>
    </source>
</evidence>
<evidence type="ECO:0000256" key="2">
    <source>
        <dbReference type="ARBA" id="ARBA00022730"/>
    </source>
</evidence>
<dbReference type="Gene3D" id="2.40.50.140">
    <property type="entry name" value="Nucleic acid-binding proteins"/>
    <property type="match status" value="1"/>
</dbReference>
<organism evidence="8 9">
    <name type="scientific">Thiosulfativibrio zosterae</name>
    <dbReference type="NCBI Taxonomy" id="2675053"/>
    <lineage>
        <taxon>Bacteria</taxon>
        <taxon>Pseudomonadati</taxon>
        <taxon>Pseudomonadota</taxon>
        <taxon>Gammaproteobacteria</taxon>
        <taxon>Thiotrichales</taxon>
        <taxon>Piscirickettsiaceae</taxon>
        <taxon>Thiosulfativibrio</taxon>
    </lineage>
</organism>
<evidence type="ECO:0000256" key="7">
    <source>
        <dbReference type="RuleBase" id="RU003872"/>
    </source>
</evidence>
<dbReference type="SUPFAM" id="SSF50249">
    <property type="entry name" value="Nucleic acid-binding proteins"/>
    <property type="match status" value="1"/>
</dbReference>
<keyword evidence="9" id="KW-1185">Reference proteome</keyword>
<evidence type="ECO:0000313" key="8">
    <source>
        <dbReference type="EMBL" id="BBP42718.1"/>
    </source>
</evidence>
<dbReference type="RefSeq" id="WP_173290391.1">
    <property type="nucleotide sequence ID" value="NZ_AP021888.1"/>
</dbReference>
<keyword evidence="2 6" id="KW-0699">rRNA-binding</keyword>
<sequence>MSGTETKARMMQGTVVSNSMQSSIVVKIDRFVKHPKYKKFIRKSTKVMAHDAENACEVGDTVSIKECRPLSKNKTWTLVSIDAKAKL</sequence>
<name>A0A6F8PKW8_9GAMM</name>